<keyword evidence="6 15" id="KW-0347">Helicase</keyword>
<dbReference type="PANTHER" id="PTHR47642">
    <property type="entry name" value="ATP-DEPENDENT DNA HELICASE"/>
    <property type="match status" value="1"/>
</dbReference>
<name>A0AAD4IFY3_9PLEO</name>
<dbReference type="InterPro" id="IPR027417">
    <property type="entry name" value="P-loop_NTPase"/>
</dbReference>
<dbReference type="Gene3D" id="3.40.50.300">
    <property type="entry name" value="P-loop containing nucleotide triphosphate hydrolases"/>
    <property type="match status" value="1"/>
</dbReference>
<comment type="cofactor">
    <cofactor evidence="1 15">
        <name>Mg(2+)</name>
        <dbReference type="ChEBI" id="CHEBI:18420"/>
    </cofactor>
</comment>
<dbReference type="Pfam" id="PF21530">
    <property type="entry name" value="Pif1_2B_dom"/>
    <property type="match status" value="1"/>
</dbReference>
<dbReference type="SUPFAM" id="SSF52540">
    <property type="entry name" value="P-loop containing nucleoside triphosphate hydrolases"/>
    <property type="match status" value="2"/>
</dbReference>
<dbReference type="GO" id="GO:0005739">
    <property type="term" value="C:mitochondrion"/>
    <property type="evidence" value="ECO:0007669"/>
    <property type="project" value="UniProtKB-SubCell"/>
</dbReference>
<dbReference type="GO" id="GO:0006281">
    <property type="term" value="P:DNA repair"/>
    <property type="evidence" value="ECO:0007669"/>
    <property type="project" value="UniProtKB-UniRule"/>
</dbReference>
<dbReference type="CDD" id="cd18037">
    <property type="entry name" value="DEXSc_Pif1_like"/>
    <property type="match status" value="1"/>
</dbReference>
<keyword evidence="13 15" id="KW-0539">Nucleus</keyword>
<dbReference type="GO" id="GO:0043139">
    <property type="term" value="F:5'-3' DNA helicase activity"/>
    <property type="evidence" value="ECO:0007669"/>
    <property type="project" value="UniProtKB-UniRule"/>
</dbReference>
<comment type="subunit">
    <text evidence="15">Monomer.</text>
</comment>
<evidence type="ECO:0000313" key="18">
    <source>
        <dbReference type="EMBL" id="KAG9194081.1"/>
    </source>
</evidence>
<keyword evidence="3 15" id="KW-0547">Nucleotide-binding</keyword>
<dbReference type="HAMAP" id="MF_03176">
    <property type="entry name" value="PIF1"/>
    <property type="match status" value="1"/>
</dbReference>
<evidence type="ECO:0000256" key="3">
    <source>
        <dbReference type="ARBA" id="ARBA00022741"/>
    </source>
</evidence>
<evidence type="ECO:0000256" key="15">
    <source>
        <dbReference type="HAMAP-Rule" id="MF_03176"/>
    </source>
</evidence>
<evidence type="ECO:0000313" key="19">
    <source>
        <dbReference type="Proteomes" id="UP001199106"/>
    </source>
</evidence>
<keyword evidence="19" id="KW-1185">Reference proteome</keyword>
<evidence type="ECO:0000256" key="1">
    <source>
        <dbReference type="ARBA" id="ARBA00001946"/>
    </source>
</evidence>
<evidence type="ECO:0000256" key="8">
    <source>
        <dbReference type="ARBA" id="ARBA00023125"/>
    </source>
</evidence>
<dbReference type="GO" id="GO:0003697">
    <property type="term" value="F:single-stranded DNA binding"/>
    <property type="evidence" value="ECO:0007669"/>
    <property type="project" value="UniProtKB-ARBA"/>
</dbReference>
<dbReference type="InterPro" id="IPR051055">
    <property type="entry name" value="PIF1_helicase"/>
</dbReference>
<dbReference type="GO" id="GO:0016787">
    <property type="term" value="F:hydrolase activity"/>
    <property type="evidence" value="ECO:0007669"/>
    <property type="project" value="UniProtKB-KW"/>
</dbReference>
<evidence type="ECO:0000256" key="9">
    <source>
        <dbReference type="ARBA" id="ARBA00023128"/>
    </source>
</evidence>
<comment type="catalytic activity">
    <reaction evidence="14 15">
        <text>ATP + H2O = ADP + phosphate + H(+)</text>
        <dbReference type="Rhea" id="RHEA:13065"/>
        <dbReference type="ChEBI" id="CHEBI:15377"/>
        <dbReference type="ChEBI" id="CHEBI:15378"/>
        <dbReference type="ChEBI" id="CHEBI:30616"/>
        <dbReference type="ChEBI" id="CHEBI:43474"/>
        <dbReference type="ChEBI" id="CHEBI:456216"/>
        <dbReference type="EC" id="5.6.2.3"/>
    </reaction>
</comment>
<feature type="domain" description="AAA+ ATPase" evidence="17">
    <location>
        <begin position="309"/>
        <end position="461"/>
    </location>
</feature>
<reference evidence="18" key="1">
    <citation type="submission" date="2021-07" db="EMBL/GenBank/DDBJ databases">
        <title>Genome Resource of American Ginseng Black Spot Pathogen Alternaria panax.</title>
        <authorList>
            <person name="Qiu C."/>
            <person name="Wang W."/>
            <person name="Liu Z."/>
        </authorList>
    </citation>
    <scope>NUCLEOTIDE SEQUENCE</scope>
    <source>
        <strain evidence="18">BNCC115425</strain>
    </source>
</reference>
<dbReference type="CDD" id="cd18809">
    <property type="entry name" value="SF1_C_RecD"/>
    <property type="match status" value="1"/>
</dbReference>
<keyword evidence="9 15" id="KW-0496">Mitochondrion</keyword>
<dbReference type="FunFam" id="3.40.50.300:FF:001226">
    <property type="entry name" value="ATP-dependent DNA helicase PIF1"/>
    <property type="match status" value="1"/>
</dbReference>
<dbReference type="PANTHER" id="PTHR47642:SF5">
    <property type="entry name" value="ATP-DEPENDENT DNA HELICASE"/>
    <property type="match status" value="1"/>
</dbReference>
<evidence type="ECO:0000256" key="16">
    <source>
        <dbReference type="SAM" id="MobiDB-lite"/>
    </source>
</evidence>
<dbReference type="EMBL" id="JAANER010000002">
    <property type="protein sequence ID" value="KAG9194081.1"/>
    <property type="molecule type" value="Genomic_DNA"/>
</dbReference>
<evidence type="ECO:0000256" key="4">
    <source>
        <dbReference type="ARBA" id="ARBA00022763"/>
    </source>
</evidence>
<evidence type="ECO:0000256" key="2">
    <source>
        <dbReference type="ARBA" id="ARBA00004604"/>
    </source>
</evidence>
<evidence type="ECO:0000259" key="17">
    <source>
        <dbReference type="SMART" id="SM00382"/>
    </source>
</evidence>
<feature type="DNA-binding region" evidence="15">
    <location>
        <begin position="717"/>
        <end position="736"/>
    </location>
</feature>
<dbReference type="InterPro" id="IPR049163">
    <property type="entry name" value="Pif1-like_2B_dom"/>
</dbReference>
<accession>A0AAD4IFY3</accession>
<keyword evidence="8 15" id="KW-0238">DNA-binding</keyword>
<dbReference type="GO" id="GO:0000723">
    <property type="term" value="P:telomere maintenance"/>
    <property type="evidence" value="ECO:0007669"/>
    <property type="project" value="InterPro"/>
</dbReference>
<dbReference type="Pfam" id="PF05970">
    <property type="entry name" value="PIF1"/>
    <property type="match status" value="1"/>
</dbReference>
<dbReference type="InterPro" id="IPR003593">
    <property type="entry name" value="AAA+_ATPase"/>
</dbReference>
<evidence type="ECO:0000256" key="14">
    <source>
        <dbReference type="ARBA" id="ARBA00048954"/>
    </source>
</evidence>
<feature type="binding site" evidence="15">
    <location>
        <begin position="317"/>
        <end position="324"/>
    </location>
    <ligand>
        <name>ATP</name>
        <dbReference type="ChEBI" id="CHEBI:30616"/>
    </ligand>
</feature>
<comment type="function">
    <text evidence="15">DNA-dependent ATPase and 5'-3' DNA helicase required for the maintenance of both mitochondrial and nuclear genome stability.</text>
</comment>
<comment type="caution">
    <text evidence="18">The sequence shown here is derived from an EMBL/GenBank/DDBJ whole genome shotgun (WGS) entry which is preliminary data.</text>
</comment>
<proteinExistence type="inferred from homology"/>
<keyword evidence="4 15" id="KW-0227">DNA damage</keyword>
<organism evidence="18 19">
    <name type="scientific">Alternaria panax</name>
    <dbReference type="NCBI Taxonomy" id="48097"/>
    <lineage>
        <taxon>Eukaryota</taxon>
        <taxon>Fungi</taxon>
        <taxon>Dikarya</taxon>
        <taxon>Ascomycota</taxon>
        <taxon>Pezizomycotina</taxon>
        <taxon>Dothideomycetes</taxon>
        <taxon>Pleosporomycetidae</taxon>
        <taxon>Pleosporales</taxon>
        <taxon>Pleosporineae</taxon>
        <taxon>Pleosporaceae</taxon>
        <taxon>Alternaria</taxon>
        <taxon>Alternaria sect. Panax</taxon>
    </lineage>
</organism>
<dbReference type="SMART" id="SM00382">
    <property type="entry name" value="AAA"/>
    <property type="match status" value="1"/>
</dbReference>
<evidence type="ECO:0000256" key="11">
    <source>
        <dbReference type="ARBA" id="ARBA00023204"/>
    </source>
</evidence>
<keyword evidence="10 15" id="KW-0233">DNA recombination</keyword>
<evidence type="ECO:0000256" key="5">
    <source>
        <dbReference type="ARBA" id="ARBA00022801"/>
    </source>
</evidence>
<comment type="similarity">
    <text evidence="15">Belongs to the helicase family. PIF1 subfamily.</text>
</comment>
<keyword evidence="12 15" id="KW-0413">Isomerase</keyword>
<dbReference type="EC" id="5.6.2.3" evidence="15"/>
<feature type="region of interest" description="Disordered" evidence="16">
    <location>
        <begin position="120"/>
        <end position="278"/>
    </location>
</feature>
<dbReference type="AlphaFoldDB" id="A0AAD4IFY3"/>
<keyword evidence="5 15" id="KW-0378">Hydrolase</keyword>
<dbReference type="GO" id="GO:0005524">
    <property type="term" value="F:ATP binding"/>
    <property type="evidence" value="ECO:0007669"/>
    <property type="project" value="UniProtKB-UniRule"/>
</dbReference>
<sequence length="783" mass="87050">MFKSAVQNHNAIASTSPTNTAYKQASLGSVLNRTASQKPSTRPAGNKMKPIVAATAQGTKRTSNGLAKSLSSQEDEFDYPTMNIAGLDKENDLPVAFYAPSRNNPSVLAQALYDDDDFDSDIDLDVEDPATKGTVTYPTLPRVASDGSADSGYNSRAHTADIKPELESSQPVPWSSSPLSHYKTPQKPDPPKSKRRTLPWVQTQKQESIQEEQEEEETAHPRKRVSKETKKTISTPAKDSKSQFPWNTTASAMKQQQKTFRETNKAQAKANQGADEDMKEAIKKKKNTTIHKIFLSEEQQNVLNLVTDYKKSVFFTGSAGTGKSVLLREIIAALRRKYAREPDRVAVTASTGLAACNIGGVTLHSFAGIGLGKEPVEDLVKKIRRNQKAKQRWMRTKVLIMDEVSMVDGDLFDKLEAIARTIRNNGRPFGGIQLVITGDFFQLPPVPDYGKQAKFAFDAGTWTTSIEHTIGLHHVFRQKDPVFANMLNEMREGRLTQDSIDRFKQLERPLPKGDESVEATELFPTRSEVDKANTTRMQQLHGNTFLFEARDGGTITNKEQRDKMLQSCMVPAQIHLKKGAQVMLVKNMDDTLVNGSLGKITGFMTEQMFNIYKEDEEAFLEGGPSEAVMKTEMMKSSLGVNSNQVYPVVRFAIADGTTRDLLCKREDWKIELPNGEVQASRSQIPLILAWALSIHKAQGQTLERVRVDLGKVFEKGQAYVALSRATSMAGLQILRFDPRKVIAHEKVRSFYAGLSRAEQVEGKAKSRTILGKMQAAKAKRSDE</sequence>
<dbReference type="GO" id="GO:0006310">
    <property type="term" value="P:DNA recombination"/>
    <property type="evidence" value="ECO:0007669"/>
    <property type="project" value="UniProtKB-UniRule"/>
</dbReference>
<evidence type="ECO:0000256" key="6">
    <source>
        <dbReference type="ARBA" id="ARBA00022806"/>
    </source>
</evidence>
<feature type="compositionally biased region" description="Polar residues" evidence="16">
    <location>
        <begin position="232"/>
        <end position="258"/>
    </location>
</feature>
<keyword evidence="11 15" id="KW-0234">DNA repair</keyword>
<dbReference type="Proteomes" id="UP001199106">
    <property type="component" value="Unassembled WGS sequence"/>
</dbReference>
<evidence type="ECO:0000256" key="12">
    <source>
        <dbReference type="ARBA" id="ARBA00023235"/>
    </source>
</evidence>
<dbReference type="GO" id="GO:0005730">
    <property type="term" value="C:nucleolus"/>
    <property type="evidence" value="ECO:0007669"/>
    <property type="project" value="UniProtKB-SubCell"/>
</dbReference>
<protein>
    <recommendedName>
        <fullName evidence="15">ATP-dependent DNA helicase PIF1</fullName>
        <ecNumber evidence="15">5.6.2.3</ecNumber>
    </recommendedName>
    <alternativeName>
        <fullName evidence="15">DNA 5'-3' helicase PIF1</fullName>
    </alternativeName>
    <alternativeName>
        <fullName evidence="15">DNA repair and recombination helicase PIF1</fullName>
    </alternativeName>
</protein>
<evidence type="ECO:0000256" key="13">
    <source>
        <dbReference type="ARBA" id="ARBA00023242"/>
    </source>
</evidence>
<comment type="subcellular location">
    <subcellularLocation>
        <location evidence="2">Nucleus</location>
        <location evidence="2">Nucleolus</location>
    </subcellularLocation>
    <subcellularLocation>
        <location evidence="15">Nucleus</location>
    </subcellularLocation>
    <subcellularLocation>
        <location evidence="15">Mitochondrion</location>
    </subcellularLocation>
</comment>
<keyword evidence="7 15" id="KW-0067">ATP-binding</keyword>
<gene>
    <name evidence="15" type="primary">PIF1</name>
    <name evidence="18" type="ORF">G6011_04116</name>
</gene>
<dbReference type="InterPro" id="IPR010285">
    <property type="entry name" value="DNA_helicase_pif1-like_DEAD"/>
</dbReference>
<dbReference type="InterPro" id="IPR048293">
    <property type="entry name" value="PIF1_RRM3_pfh1"/>
</dbReference>
<evidence type="ECO:0000256" key="10">
    <source>
        <dbReference type="ARBA" id="ARBA00023172"/>
    </source>
</evidence>
<evidence type="ECO:0000256" key="7">
    <source>
        <dbReference type="ARBA" id="ARBA00022840"/>
    </source>
</evidence>
<feature type="compositionally biased region" description="Polar residues" evidence="16">
    <location>
        <begin position="167"/>
        <end position="179"/>
    </location>
</feature>